<keyword evidence="2" id="KW-1185">Reference proteome</keyword>
<dbReference type="PANTHER" id="PTHR45458:SF3">
    <property type="entry name" value="CHAIN DEHYDROGENASE (ATSC), PUTATIVE-RELATED"/>
    <property type="match status" value="1"/>
</dbReference>
<dbReference type="GO" id="GO:0016616">
    <property type="term" value="F:oxidoreductase activity, acting on the CH-OH group of donors, NAD or NADP as acceptor"/>
    <property type="evidence" value="ECO:0007669"/>
    <property type="project" value="TreeGrafter"/>
</dbReference>
<name>A0A165MVY2_9APHY</name>
<organism evidence="1 2">
    <name type="scientific">Daedalea quercina L-15889</name>
    <dbReference type="NCBI Taxonomy" id="1314783"/>
    <lineage>
        <taxon>Eukaryota</taxon>
        <taxon>Fungi</taxon>
        <taxon>Dikarya</taxon>
        <taxon>Basidiomycota</taxon>
        <taxon>Agaricomycotina</taxon>
        <taxon>Agaricomycetes</taxon>
        <taxon>Polyporales</taxon>
        <taxon>Fomitopsis</taxon>
    </lineage>
</organism>
<dbReference type="InterPro" id="IPR052184">
    <property type="entry name" value="SDR_enzymes"/>
</dbReference>
<dbReference type="OrthoDB" id="9876299at2759"/>
<proteinExistence type="predicted"/>
<evidence type="ECO:0000313" key="2">
    <source>
        <dbReference type="Proteomes" id="UP000076727"/>
    </source>
</evidence>
<reference evidence="1 2" key="1">
    <citation type="journal article" date="2016" name="Mol. Biol. Evol.">
        <title>Comparative Genomics of Early-Diverging Mushroom-Forming Fungi Provides Insights into the Origins of Lignocellulose Decay Capabilities.</title>
        <authorList>
            <person name="Nagy L.G."/>
            <person name="Riley R."/>
            <person name="Tritt A."/>
            <person name="Adam C."/>
            <person name="Daum C."/>
            <person name="Floudas D."/>
            <person name="Sun H."/>
            <person name="Yadav J.S."/>
            <person name="Pangilinan J."/>
            <person name="Larsson K.H."/>
            <person name="Matsuura K."/>
            <person name="Barry K."/>
            <person name="Labutti K."/>
            <person name="Kuo R."/>
            <person name="Ohm R.A."/>
            <person name="Bhattacharya S.S."/>
            <person name="Shirouzu T."/>
            <person name="Yoshinaga Y."/>
            <person name="Martin F.M."/>
            <person name="Grigoriev I.V."/>
            <person name="Hibbett D.S."/>
        </authorList>
    </citation>
    <scope>NUCLEOTIDE SEQUENCE [LARGE SCALE GENOMIC DNA]</scope>
    <source>
        <strain evidence="1 2">L-15889</strain>
    </source>
</reference>
<dbReference type="AlphaFoldDB" id="A0A165MVY2"/>
<dbReference type="Proteomes" id="UP000076727">
    <property type="component" value="Unassembled WGS sequence"/>
</dbReference>
<protein>
    <submittedName>
        <fullName evidence="1">NAD(P)-binding protein</fullName>
    </submittedName>
</protein>
<evidence type="ECO:0000313" key="1">
    <source>
        <dbReference type="EMBL" id="KZT66195.1"/>
    </source>
</evidence>
<dbReference type="Gene3D" id="3.40.50.720">
    <property type="entry name" value="NAD(P)-binding Rossmann-like Domain"/>
    <property type="match status" value="1"/>
</dbReference>
<sequence>MPTYVVVGGSRGVGLEIVRQLAADPENTVFATARNVERSVHLIKVAQEALAKNVVTLQADVVDHRSLKAVAEQVAVATGGSLDVLIHNAAKMDYANGNQYRSLTEYDSMDVLDTEFIEAFKVNTLGAIHSVDAFLPLLRKGSLKRIIIISTGGGERDIVWKTRLAETAAYGVTKCAENMVMAKYAASLEKEGFIVAAISPGNVDVSATALSPPTAQQLADLERTMGRIRELLPNYPDKPLTPEQSVKKVLEIMNSLELKDTATFRGVWG</sequence>
<dbReference type="EMBL" id="KV429093">
    <property type="protein sequence ID" value="KZT66195.1"/>
    <property type="molecule type" value="Genomic_DNA"/>
</dbReference>
<dbReference type="InterPro" id="IPR002347">
    <property type="entry name" value="SDR_fam"/>
</dbReference>
<dbReference type="InterPro" id="IPR036291">
    <property type="entry name" value="NAD(P)-bd_dom_sf"/>
</dbReference>
<dbReference type="SUPFAM" id="SSF51735">
    <property type="entry name" value="NAD(P)-binding Rossmann-fold domains"/>
    <property type="match status" value="1"/>
</dbReference>
<accession>A0A165MVY2</accession>
<gene>
    <name evidence="1" type="ORF">DAEQUDRAFT_730537</name>
</gene>
<dbReference type="Pfam" id="PF00106">
    <property type="entry name" value="adh_short"/>
    <property type="match status" value="1"/>
</dbReference>
<dbReference type="PANTHER" id="PTHR45458">
    <property type="entry name" value="SHORT-CHAIN DEHYDROGENASE/REDUCTASE SDR"/>
    <property type="match status" value="1"/>
</dbReference>
<dbReference type="PRINTS" id="PR00081">
    <property type="entry name" value="GDHRDH"/>
</dbReference>